<protein>
    <recommendedName>
        <fullName evidence="3">Serine/threonine protein kinase</fullName>
    </recommendedName>
</protein>
<evidence type="ECO:0000313" key="1">
    <source>
        <dbReference type="EMBL" id="TRU31723.1"/>
    </source>
</evidence>
<proteinExistence type="predicted"/>
<dbReference type="Gene3D" id="1.10.10.10">
    <property type="entry name" value="Winged helix-like DNA-binding domain superfamily/Winged helix DNA-binding domain"/>
    <property type="match status" value="1"/>
</dbReference>
<organism evidence="1 2">
    <name type="scientific">Microcystis aeruginosa Ma_QC_B_20070730_S2</name>
    <dbReference type="NCBI Taxonomy" id="2486256"/>
    <lineage>
        <taxon>Bacteria</taxon>
        <taxon>Bacillati</taxon>
        <taxon>Cyanobacteriota</taxon>
        <taxon>Cyanophyceae</taxon>
        <taxon>Oscillatoriophycideae</taxon>
        <taxon>Chroococcales</taxon>
        <taxon>Microcystaceae</taxon>
        <taxon>Microcystis</taxon>
    </lineage>
</organism>
<dbReference type="InterPro" id="IPR027417">
    <property type="entry name" value="P-loop_NTPase"/>
</dbReference>
<name>A0A552EBH9_MICAE</name>
<gene>
    <name evidence="1" type="ORF">EWV80_00170</name>
</gene>
<comment type="caution">
    <text evidence="1">The sequence shown here is derived from an EMBL/GenBank/DDBJ whole genome shotgun (WGS) entry which is preliminary data.</text>
</comment>
<reference evidence="1 2" key="1">
    <citation type="submission" date="2019-01" db="EMBL/GenBank/DDBJ databases">
        <title>Coherence of Microcystis species and biogeography revealed through population genomics.</title>
        <authorList>
            <person name="Perez-Carrascal O.M."/>
            <person name="Terrat Y."/>
            <person name="Giani A."/>
            <person name="Fortin N."/>
            <person name="Tromas N."/>
            <person name="Shapiro B.J."/>
        </authorList>
    </citation>
    <scope>NUCLEOTIDE SEQUENCE [LARGE SCALE GENOMIC DNA]</scope>
    <source>
        <strain evidence="1">Ma_QC_B_20070730_S2</strain>
    </source>
</reference>
<dbReference type="InterPro" id="IPR036388">
    <property type="entry name" value="WH-like_DNA-bd_sf"/>
</dbReference>
<evidence type="ECO:0000313" key="2">
    <source>
        <dbReference type="Proteomes" id="UP000320551"/>
    </source>
</evidence>
<dbReference type="Pfam" id="PF14516">
    <property type="entry name" value="AAA_35"/>
    <property type="match status" value="1"/>
</dbReference>
<dbReference type="Proteomes" id="UP000320551">
    <property type="component" value="Unassembled WGS sequence"/>
</dbReference>
<accession>A0A552EBH9</accession>
<sequence>MSNRDDYKRVSSGIESLENAPERKKVFDGLLKGLTNKQIVEELNKPKGTISRTVSTIYEIFGLSKEDPKNPRKELIALITKHRPDLVPHLHKLYPPSDFVPLNSPLYVTRSEDKDFEDALLSEYYNFFQIKGTKGIGKSSLLLRGKQLLEERMEHEVLFIDLASQIFTETELTDLDSFLCQFSYAIEKEFYRKIKKGSRTGSEARRTEIANYWETEKKKPTPKPSTGEICTEYLKTHIFSKIRQPKTLLIDSIDIVFGKPIQEGFLGVLRNWDKQIKNEKENTKDNEEAIWPNIIIAYSTGDYAKHGIEDSPLANVGKNFVLKEFTKEEVIYLASKYGISLPESKALQLMDLVGGHPELIQKSLYELHKDNLSMEDLISKSTEIDGPFKDYLMPHLIMLRDHPKLASYFMRILIKGKEEEFTDLISLRQLEKSGLIKIQGLHAVPTCDLYKKYYQNHLRDYVKPL</sequence>
<dbReference type="EMBL" id="SFBK01000005">
    <property type="protein sequence ID" value="TRU31723.1"/>
    <property type="molecule type" value="Genomic_DNA"/>
</dbReference>
<dbReference type="SUPFAM" id="SSF52540">
    <property type="entry name" value="P-loop containing nucleoside triphosphate hydrolases"/>
    <property type="match status" value="1"/>
</dbReference>
<dbReference type="Gene3D" id="3.40.50.300">
    <property type="entry name" value="P-loop containing nucleotide triphosphate hydrolases"/>
    <property type="match status" value="1"/>
</dbReference>
<dbReference type="AlphaFoldDB" id="A0A552EBH9"/>
<evidence type="ECO:0008006" key="3">
    <source>
        <dbReference type="Google" id="ProtNLM"/>
    </source>
</evidence>